<sequence>MPAALLALAMSSSFFNPSFAFSSHFDPDGAPLSELSWSSSLAVVAVSFSGLFTVIALMLACLCCKKGGIGFKVRAGGPRGCGRDPKGWALLCPLGTEPPSPGGLPMGGPWRPAHCLPHFGPPLCGHVPAQGQATQCRAWVGHSGTVRMGLARAHGGGLLSRCGRGLASPDAPDSPVEEEGSWPSGPQVAAHSNLQQETKATQTRFPCTKTTLPAGPGASSAPQGGDRVPEPEIGVTVRSGIGRCYSRSIS</sequence>
<evidence type="ECO:0000313" key="5">
    <source>
        <dbReference type="Proteomes" id="UP000386466"/>
    </source>
</evidence>
<evidence type="ECO:0000256" key="2">
    <source>
        <dbReference type="SAM" id="Phobius"/>
    </source>
</evidence>
<evidence type="ECO:0000313" key="4">
    <source>
        <dbReference type="EMBL" id="VFV28143.1"/>
    </source>
</evidence>
<evidence type="ECO:0000256" key="3">
    <source>
        <dbReference type="SAM" id="SignalP"/>
    </source>
</evidence>
<dbReference type="PANTHER" id="PTHR24417">
    <property type="entry name" value="SERINE/THREONINE-PROTEIN KINASE LMTK1"/>
    <property type="match status" value="1"/>
</dbReference>
<reference evidence="4 5" key="1">
    <citation type="submission" date="2019-01" db="EMBL/GenBank/DDBJ databases">
        <authorList>
            <person name="Alioto T."/>
            <person name="Alioto T."/>
        </authorList>
    </citation>
    <scope>NUCLEOTIDE SEQUENCE [LARGE SCALE GENOMIC DNA]</scope>
</reference>
<dbReference type="AlphaFoldDB" id="A0A485N792"/>
<name>A0A485N792_LYNPA</name>
<keyword evidence="4" id="KW-0808">Transferase</keyword>
<feature type="chain" id="PRO_5019840631" evidence="3">
    <location>
        <begin position="21"/>
        <end position="250"/>
    </location>
</feature>
<organism evidence="4 5">
    <name type="scientific">Lynx pardinus</name>
    <name type="common">Iberian lynx</name>
    <name type="synonym">Felis pardina</name>
    <dbReference type="NCBI Taxonomy" id="191816"/>
    <lineage>
        <taxon>Eukaryota</taxon>
        <taxon>Metazoa</taxon>
        <taxon>Chordata</taxon>
        <taxon>Craniata</taxon>
        <taxon>Vertebrata</taxon>
        <taxon>Euteleostomi</taxon>
        <taxon>Mammalia</taxon>
        <taxon>Eutheria</taxon>
        <taxon>Laurasiatheria</taxon>
        <taxon>Carnivora</taxon>
        <taxon>Feliformia</taxon>
        <taxon>Felidae</taxon>
        <taxon>Felinae</taxon>
        <taxon>Lynx</taxon>
    </lineage>
</organism>
<feature type="transmembrane region" description="Helical" evidence="2">
    <location>
        <begin position="44"/>
        <end position="64"/>
    </location>
</feature>
<keyword evidence="5" id="KW-1185">Reference proteome</keyword>
<feature type="signal peptide" evidence="3">
    <location>
        <begin position="1"/>
        <end position="20"/>
    </location>
</feature>
<feature type="region of interest" description="Disordered" evidence="1">
    <location>
        <begin position="163"/>
        <end position="234"/>
    </location>
</feature>
<dbReference type="GO" id="GO:0004713">
    <property type="term" value="F:protein tyrosine kinase activity"/>
    <property type="evidence" value="ECO:0007669"/>
    <property type="project" value="TreeGrafter"/>
</dbReference>
<feature type="compositionally biased region" description="Low complexity" evidence="1">
    <location>
        <begin position="213"/>
        <end position="225"/>
    </location>
</feature>
<proteinExistence type="predicted"/>
<keyword evidence="4" id="KW-0418">Kinase</keyword>
<keyword evidence="2" id="KW-1133">Transmembrane helix</keyword>
<dbReference type="PANTHER" id="PTHR24417:SF0">
    <property type="entry name" value="SERINE_THREONINE-PROTEIN KINASE LMTK1"/>
    <property type="match status" value="1"/>
</dbReference>
<dbReference type="EMBL" id="CAAGRJ010010866">
    <property type="protein sequence ID" value="VFV28143.1"/>
    <property type="molecule type" value="Genomic_DNA"/>
</dbReference>
<accession>A0A485N792</accession>
<keyword evidence="2" id="KW-0472">Membrane</keyword>
<keyword evidence="2" id="KW-0812">Transmembrane</keyword>
<dbReference type="Proteomes" id="UP000386466">
    <property type="component" value="Unassembled WGS sequence"/>
</dbReference>
<gene>
    <name evidence="4" type="ORF">LYPA_23C009139</name>
</gene>
<protein>
    <submittedName>
        <fullName evidence="4">Serine threonine-protein kinase lmtk1</fullName>
    </submittedName>
</protein>
<keyword evidence="3" id="KW-0732">Signal</keyword>
<feature type="compositionally biased region" description="Polar residues" evidence="1">
    <location>
        <begin position="190"/>
        <end position="211"/>
    </location>
</feature>
<evidence type="ECO:0000256" key="1">
    <source>
        <dbReference type="SAM" id="MobiDB-lite"/>
    </source>
</evidence>
<dbReference type="GO" id="GO:0007420">
    <property type="term" value="P:brain development"/>
    <property type="evidence" value="ECO:0007669"/>
    <property type="project" value="TreeGrafter"/>
</dbReference>